<gene>
    <name evidence="1" type="ORF">EK403_09110</name>
</gene>
<reference evidence="1 2" key="1">
    <citation type="submission" date="2018-12" db="EMBL/GenBank/DDBJ databases">
        <title>bacterium Hansschlegelia zhihuaiae S113.</title>
        <authorList>
            <person name="He J."/>
        </authorList>
    </citation>
    <scope>NUCLEOTIDE SEQUENCE [LARGE SCALE GENOMIC DNA]</scope>
    <source>
        <strain evidence="1 2">S 113</strain>
    </source>
</reference>
<sequence>MNDAPDPTLFAPALGGLELRARLLGQPHLEDYITFVQTRTVGGERADVRALADEWREANDHYYELERTEAGIADDIERLDVEPELAPLIAELQAQPRFSPAHDPLPSRFELVEAHRPVVSQQSVSLNFVETLKSGLGLAPSPERLFRFCQPIEPPQAPVRAQRLDDNHFLFSSDSSDFRAHDATLLRPAQILELAAADPMSAIVAVPVGFGSNVLHAIETDDRLILQNGYHRAYALRDLGITHAYCAVQTVTRRDELKLVAGEPVIEAPEFYCRAKRPPLLKDFFDPKIRKVLNVRRMSRMIEVKLEVREYQVVE</sequence>
<evidence type="ECO:0000313" key="1">
    <source>
        <dbReference type="EMBL" id="RXF73734.1"/>
    </source>
</evidence>
<accession>A0A4Q0MJJ2</accession>
<dbReference type="RefSeq" id="WP_128777180.1">
    <property type="nucleotide sequence ID" value="NZ_RYFI01000007.1"/>
</dbReference>
<proteinExistence type="predicted"/>
<comment type="caution">
    <text evidence="1">The sequence shown here is derived from an EMBL/GenBank/DDBJ whole genome shotgun (WGS) entry which is preliminary data.</text>
</comment>
<dbReference type="Proteomes" id="UP000289708">
    <property type="component" value="Unassembled WGS sequence"/>
</dbReference>
<evidence type="ECO:0008006" key="3">
    <source>
        <dbReference type="Google" id="ProtNLM"/>
    </source>
</evidence>
<organism evidence="1 2">
    <name type="scientific">Hansschlegelia zhihuaiae</name>
    <dbReference type="NCBI Taxonomy" id="405005"/>
    <lineage>
        <taxon>Bacteria</taxon>
        <taxon>Pseudomonadati</taxon>
        <taxon>Pseudomonadota</taxon>
        <taxon>Alphaproteobacteria</taxon>
        <taxon>Hyphomicrobiales</taxon>
        <taxon>Methylopilaceae</taxon>
        <taxon>Hansschlegelia</taxon>
    </lineage>
</organism>
<dbReference type="OrthoDB" id="8742995at2"/>
<dbReference type="AlphaFoldDB" id="A0A4Q0MJJ2"/>
<name>A0A4Q0MJJ2_9HYPH</name>
<keyword evidence="2" id="KW-1185">Reference proteome</keyword>
<protein>
    <recommendedName>
        <fullName evidence="3">ParB/Sulfiredoxin domain-containing protein</fullName>
    </recommendedName>
</protein>
<evidence type="ECO:0000313" key="2">
    <source>
        <dbReference type="Proteomes" id="UP000289708"/>
    </source>
</evidence>
<dbReference type="EMBL" id="RYFI01000007">
    <property type="protein sequence ID" value="RXF73734.1"/>
    <property type="molecule type" value="Genomic_DNA"/>
</dbReference>